<protein>
    <recommendedName>
        <fullName evidence="2">Inositol-1-monophosphatase</fullName>
    </recommendedName>
</protein>
<dbReference type="SUPFAM" id="SSF56655">
    <property type="entry name" value="Carbohydrate phosphatase"/>
    <property type="match status" value="1"/>
</dbReference>
<dbReference type="GO" id="GO:0006020">
    <property type="term" value="P:inositol metabolic process"/>
    <property type="evidence" value="ECO:0007669"/>
    <property type="project" value="TreeGrafter"/>
</dbReference>
<dbReference type="PANTHER" id="PTHR20854">
    <property type="entry name" value="INOSITOL MONOPHOSPHATASE"/>
    <property type="match status" value="1"/>
</dbReference>
<evidence type="ECO:0000313" key="1">
    <source>
        <dbReference type="EMBL" id="SVB13568.1"/>
    </source>
</evidence>
<dbReference type="Gene3D" id="3.30.540.10">
    <property type="entry name" value="Fructose-1,6-Bisphosphatase, subunit A, domain 1"/>
    <property type="match status" value="1"/>
</dbReference>
<dbReference type="InterPro" id="IPR000760">
    <property type="entry name" value="Inositol_monophosphatase-like"/>
</dbReference>
<proteinExistence type="predicted"/>
<sequence length="256" mass="28630">MQSRDLYLACQKIAIEAGVIIETEKKRGYKIIRKSRKELVTEIDLIVQSYLSETLGAINDCDIFYEEDKSQGSKILSKECFIIDPIDATHNLIAGLPFYNLSIGYVYNNEIVFGIIHFPYSEDIYHAYKGEGAYKNLDQLSVSKNTVLEKSIVAYDNQFHLDQSIMINYQKLVESVFTTRILGSANRDACFIAEGVLDARVWNSTKVFDIVAGSIIVNEAGGLATDFNARPINLGNINKVVMSNGGIHQELLELIG</sequence>
<reference evidence="1" key="1">
    <citation type="submission" date="2018-05" db="EMBL/GenBank/DDBJ databases">
        <authorList>
            <person name="Lanie J.A."/>
            <person name="Ng W.-L."/>
            <person name="Kazmierczak K.M."/>
            <person name="Andrzejewski T.M."/>
            <person name="Davidsen T.M."/>
            <person name="Wayne K.J."/>
            <person name="Tettelin H."/>
            <person name="Glass J.I."/>
            <person name="Rusch D."/>
            <person name="Podicherti R."/>
            <person name="Tsui H.-C.T."/>
            <person name="Winkler M.E."/>
        </authorList>
    </citation>
    <scope>NUCLEOTIDE SEQUENCE</scope>
</reference>
<organism evidence="1">
    <name type="scientific">marine metagenome</name>
    <dbReference type="NCBI Taxonomy" id="408172"/>
    <lineage>
        <taxon>unclassified sequences</taxon>
        <taxon>metagenomes</taxon>
        <taxon>ecological metagenomes</taxon>
    </lineage>
</organism>
<dbReference type="PRINTS" id="PR00377">
    <property type="entry name" value="IMPHPHTASES"/>
</dbReference>
<dbReference type="AlphaFoldDB" id="A0A382BIC4"/>
<accession>A0A382BIC4</accession>
<dbReference type="CDD" id="cd01637">
    <property type="entry name" value="IMPase_like"/>
    <property type="match status" value="1"/>
</dbReference>
<evidence type="ECO:0008006" key="2">
    <source>
        <dbReference type="Google" id="ProtNLM"/>
    </source>
</evidence>
<dbReference type="Pfam" id="PF00459">
    <property type="entry name" value="Inositol_P"/>
    <property type="match status" value="1"/>
</dbReference>
<dbReference type="Gene3D" id="3.40.190.80">
    <property type="match status" value="1"/>
</dbReference>
<dbReference type="PANTHER" id="PTHR20854:SF4">
    <property type="entry name" value="INOSITOL-1-MONOPHOSPHATASE-RELATED"/>
    <property type="match status" value="1"/>
</dbReference>
<dbReference type="GO" id="GO:0007165">
    <property type="term" value="P:signal transduction"/>
    <property type="evidence" value="ECO:0007669"/>
    <property type="project" value="TreeGrafter"/>
</dbReference>
<dbReference type="EMBL" id="UINC01029957">
    <property type="protein sequence ID" value="SVB13568.1"/>
    <property type="molecule type" value="Genomic_DNA"/>
</dbReference>
<name>A0A382BIC4_9ZZZZ</name>
<dbReference type="GO" id="GO:0008934">
    <property type="term" value="F:inositol monophosphate 1-phosphatase activity"/>
    <property type="evidence" value="ECO:0007669"/>
    <property type="project" value="TreeGrafter"/>
</dbReference>
<gene>
    <name evidence="1" type="ORF">METZ01_LOCUS166422</name>
</gene>